<reference evidence="1 2" key="1">
    <citation type="submission" date="2022-12" db="EMBL/GenBank/DDBJ databases">
        <title>Chromosome-level genome of Tegillarca granosa.</title>
        <authorList>
            <person name="Kim J."/>
        </authorList>
    </citation>
    <scope>NUCLEOTIDE SEQUENCE [LARGE SCALE GENOMIC DNA]</scope>
    <source>
        <strain evidence="1">Teg-2019</strain>
        <tissue evidence="1">Adductor muscle</tissue>
    </source>
</reference>
<name>A0ABQ9FW64_TEGGR</name>
<proteinExistence type="predicted"/>
<evidence type="ECO:0000313" key="1">
    <source>
        <dbReference type="EMBL" id="KAJ8321449.1"/>
    </source>
</evidence>
<accession>A0ABQ9FW64</accession>
<dbReference type="EMBL" id="JARBDR010000074">
    <property type="protein sequence ID" value="KAJ8321449.1"/>
    <property type="molecule type" value="Genomic_DNA"/>
</dbReference>
<evidence type="ECO:0008006" key="3">
    <source>
        <dbReference type="Google" id="ProtNLM"/>
    </source>
</evidence>
<keyword evidence="2" id="KW-1185">Reference proteome</keyword>
<comment type="caution">
    <text evidence="1">The sequence shown here is derived from an EMBL/GenBank/DDBJ whole genome shotgun (WGS) entry which is preliminary data.</text>
</comment>
<protein>
    <recommendedName>
        <fullName evidence="3">DDE Tnp4 domain-containing protein</fullName>
    </recommendedName>
</protein>
<gene>
    <name evidence="1" type="ORF">KUTeg_000994</name>
</gene>
<organism evidence="1 2">
    <name type="scientific">Tegillarca granosa</name>
    <name type="common">Malaysian cockle</name>
    <name type="synonym">Anadara granosa</name>
    <dbReference type="NCBI Taxonomy" id="220873"/>
    <lineage>
        <taxon>Eukaryota</taxon>
        <taxon>Metazoa</taxon>
        <taxon>Spiralia</taxon>
        <taxon>Lophotrochozoa</taxon>
        <taxon>Mollusca</taxon>
        <taxon>Bivalvia</taxon>
        <taxon>Autobranchia</taxon>
        <taxon>Pteriomorphia</taxon>
        <taxon>Arcoida</taxon>
        <taxon>Arcoidea</taxon>
        <taxon>Arcidae</taxon>
        <taxon>Tegillarca</taxon>
    </lineage>
</organism>
<sequence length="59" mass="6479">MPKLSPGNVIMADKGFTIDDLLLPNFGLNVSPRVSSKSQMPNTIVLSRPVNQSELTDFF</sequence>
<dbReference type="Proteomes" id="UP001217089">
    <property type="component" value="Unassembled WGS sequence"/>
</dbReference>
<evidence type="ECO:0000313" key="2">
    <source>
        <dbReference type="Proteomes" id="UP001217089"/>
    </source>
</evidence>